<keyword evidence="1" id="KW-1185">Reference proteome</keyword>
<dbReference type="AlphaFoldDB" id="A0A915CHM2"/>
<reference evidence="2" key="1">
    <citation type="submission" date="2022-11" db="UniProtKB">
        <authorList>
            <consortium name="WormBaseParasite"/>
        </authorList>
    </citation>
    <scope>IDENTIFICATION</scope>
</reference>
<proteinExistence type="predicted"/>
<evidence type="ECO:0000313" key="2">
    <source>
        <dbReference type="WBParaSite" id="PgR205_g004_t02"/>
    </source>
</evidence>
<protein>
    <submittedName>
        <fullName evidence="2">Uncharacterized protein</fullName>
    </submittedName>
</protein>
<dbReference type="WBParaSite" id="PgR205_g004_t02">
    <property type="protein sequence ID" value="PgR205_g004_t02"/>
    <property type="gene ID" value="PgR205_g004"/>
</dbReference>
<organism evidence="1 2">
    <name type="scientific">Parascaris univalens</name>
    <name type="common">Nematode worm</name>
    <dbReference type="NCBI Taxonomy" id="6257"/>
    <lineage>
        <taxon>Eukaryota</taxon>
        <taxon>Metazoa</taxon>
        <taxon>Ecdysozoa</taxon>
        <taxon>Nematoda</taxon>
        <taxon>Chromadorea</taxon>
        <taxon>Rhabditida</taxon>
        <taxon>Spirurina</taxon>
        <taxon>Ascaridomorpha</taxon>
        <taxon>Ascaridoidea</taxon>
        <taxon>Ascarididae</taxon>
        <taxon>Parascaris</taxon>
    </lineage>
</organism>
<sequence>MKKQEGRMESIERVHSHAFNADGKWKRIGEIIKDVNL</sequence>
<name>A0A915CHM2_PARUN</name>
<accession>A0A915CHM2</accession>
<evidence type="ECO:0000313" key="1">
    <source>
        <dbReference type="Proteomes" id="UP000887569"/>
    </source>
</evidence>
<dbReference type="Proteomes" id="UP000887569">
    <property type="component" value="Unplaced"/>
</dbReference>